<dbReference type="AlphaFoldDB" id="A0A484LUW5"/>
<accession>A0A484LUW5</accession>
<reference evidence="2 3" key="1">
    <citation type="submission" date="2018-04" db="EMBL/GenBank/DDBJ databases">
        <authorList>
            <person name="Vogel A."/>
        </authorList>
    </citation>
    <scope>NUCLEOTIDE SEQUENCE [LARGE SCALE GENOMIC DNA]</scope>
</reference>
<proteinExistence type="predicted"/>
<dbReference type="EMBL" id="OOIL02002122">
    <property type="protein sequence ID" value="VFQ80320.1"/>
    <property type="molecule type" value="Genomic_DNA"/>
</dbReference>
<protein>
    <submittedName>
        <fullName evidence="2">Uncharacterized protein</fullName>
    </submittedName>
</protein>
<sequence length="106" mass="12077">MSDPSSLRSFRWLIPIYDNLRDSEQLLPPSSTSSPEEQNRKRSQERIEDLGVPLCDGVCIYLSLGLLLLLVSVWNLDLVSAIDVLVQLDELNQPIYEESIYLKIIS</sequence>
<evidence type="ECO:0000313" key="2">
    <source>
        <dbReference type="EMBL" id="VFQ80320.1"/>
    </source>
</evidence>
<keyword evidence="3" id="KW-1185">Reference proteome</keyword>
<feature type="compositionally biased region" description="Low complexity" evidence="1">
    <location>
        <begin position="25"/>
        <end position="36"/>
    </location>
</feature>
<organism evidence="2 3">
    <name type="scientific">Cuscuta campestris</name>
    <dbReference type="NCBI Taxonomy" id="132261"/>
    <lineage>
        <taxon>Eukaryota</taxon>
        <taxon>Viridiplantae</taxon>
        <taxon>Streptophyta</taxon>
        <taxon>Embryophyta</taxon>
        <taxon>Tracheophyta</taxon>
        <taxon>Spermatophyta</taxon>
        <taxon>Magnoliopsida</taxon>
        <taxon>eudicotyledons</taxon>
        <taxon>Gunneridae</taxon>
        <taxon>Pentapetalae</taxon>
        <taxon>asterids</taxon>
        <taxon>lamiids</taxon>
        <taxon>Solanales</taxon>
        <taxon>Convolvulaceae</taxon>
        <taxon>Cuscuteae</taxon>
        <taxon>Cuscuta</taxon>
        <taxon>Cuscuta subgen. Grammica</taxon>
        <taxon>Cuscuta sect. Cleistogrammica</taxon>
    </lineage>
</organism>
<feature type="region of interest" description="Disordered" evidence="1">
    <location>
        <begin position="23"/>
        <end position="45"/>
    </location>
</feature>
<evidence type="ECO:0000313" key="3">
    <source>
        <dbReference type="Proteomes" id="UP000595140"/>
    </source>
</evidence>
<name>A0A484LUW5_9ASTE</name>
<gene>
    <name evidence="2" type="ORF">CCAM_LOCUS22096</name>
</gene>
<dbReference type="Proteomes" id="UP000595140">
    <property type="component" value="Unassembled WGS sequence"/>
</dbReference>
<evidence type="ECO:0000256" key="1">
    <source>
        <dbReference type="SAM" id="MobiDB-lite"/>
    </source>
</evidence>